<dbReference type="RefSeq" id="WP_091453430.1">
    <property type="nucleotide sequence ID" value="NZ_FMZZ01000010.1"/>
</dbReference>
<dbReference type="InterPro" id="IPR036736">
    <property type="entry name" value="ACP-like_sf"/>
</dbReference>
<evidence type="ECO:0000259" key="3">
    <source>
        <dbReference type="PROSITE" id="PS50075"/>
    </source>
</evidence>
<dbReference type="InterPro" id="IPR020806">
    <property type="entry name" value="PKS_PP-bd"/>
</dbReference>
<evidence type="ECO:0000313" key="5">
    <source>
        <dbReference type="Proteomes" id="UP000199501"/>
    </source>
</evidence>
<dbReference type="Proteomes" id="UP000199501">
    <property type="component" value="Unassembled WGS sequence"/>
</dbReference>
<keyword evidence="5" id="KW-1185">Reference proteome</keyword>
<dbReference type="GO" id="GO:0031177">
    <property type="term" value="F:phosphopantetheine binding"/>
    <property type="evidence" value="ECO:0007669"/>
    <property type="project" value="InterPro"/>
</dbReference>
<dbReference type="InterPro" id="IPR009081">
    <property type="entry name" value="PP-bd_ACP"/>
</dbReference>
<dbReference type="PROSITE" id="PS50075">
    <property type="entry name" value="CARRIER"/>
    <property type="match status" value="1"/>
</dbReference>
<name>A0A1G6U626_9PSEU</name>
<dbReference type="EMBL" id="FMZZ01000010">
    <property type="protein sequence ID" value="SDD36664.1"/>
    <property type="molecule type" value="Genomic_DNA"/>
</dbReference>
<keyword evidence="1" id="KW-0596">Phosphopantetheine</keyword>
<dbReference type="SMART" id="SM00823">
    <property type="entry name" value="PKS_PP"/>
    <property type="match status" value="1"/>
</dbReference>
<accession>A0A1G6U626</accession>
<protein>
    <submittedName>
        <fullName evidence="4">Acyl carrier protein</fullName>
    </submittedName>
</protein>
<sequence length="86" mass="9280">MTSGEAVRADVRAWLCARVAESTGRSADAVDIDLPIAQFGLDSVSALTVVTAAEDEFGIELDPADLWDHPTVRALSERIRVLAENR</sequence>
<evidence type="ECO:0000256" key="2">
    <source>
        <dbReference type="ARBA" id="ARBA00022553"/>
    </source>
</evidence>
<feature type="domain" description="Carrier" evidence="3">
    <location>
        <begin position="6"/>
        <end position="83"/>
    </location>
</feature>
<reference evidence="5" key="1">
    <citation type="submission" date="2016-10" db="EMBL/GenBank/DDBJ databases">
        <authorList>
            <person name="Varghese N."/>
            <person name="Submissions S."/>
        </authorList>
    </citation>
    <scope>NUCLEOTIDE SEQUENCE [LARGE SCALE GENOMIC DNA]</scope>
    <source>
        <strain evidence="5">IBRC-M 10403</strain>
    </source>
</reference>
<organism evidence="4 5">
    <name type="scientific">Actinokineospora iranica</name>
    <dbReference type="NCBI Taxonomy" id="1271860"/>
    <lineage>
        <taxon>Bacteria</taxon>
        <taxon>Bacillati</taxon>
        <taxon>Actinomycetota</taxon>
        <taxon>Actinomycetes</taxon>
        <taxon>Pseudonocardiales</taxon>
        <taxon>Pseudonocardiaceae</taxon>
        <taxon>Actinokineospora</taxon>
    </lineage>
</organism>
<proteinExistence type="predicted"/>
<keyword evidence="2" id="KW-0597">Phosphoprotein</keyword>
<dbReference type="InterPro" id="IPR006162">
    <property type="entry name" value="Ppantetheine_attach_site"/>
</dbReference>
<dbReference type="PROSITE" id="PS00012">
    <property type="entry name" value="PHOSPHOPANTETHEINE"/>
    <property type="match status" value="1"/>
</dbReference>
<dbReference type="Pfam" id="PF00550">
    <property type="entry name" value="PP-binding"/>
    <property type="match status" value="1"/>
</dbReference>
<dbReference type="STRING" id="1271860.SAMN05216174_110120"/>
<dbReference type="SUPFAM" id="SSF47336">
    <property type="entry name" value="ACP-like"/>
    <property type="match status" value="1"/>
</dbReference>
<dbReference type="Gene3D" id="1.10.1200.10">
    <property type="entry name" value="ACP-like"/>
    <property type="match status" value="1"/>
</dbReference>
<dbReference type="AlphaFoldDB" id="A0A1G6U626"/>
<dbReference type="SMART" id="SM01294">
    <property type="entry name" value="PKS_PP_betabranch"/>
    <property type="match status" value="1"/>
</dbReference>
<dbReference type="OrthoDB" id="9023404at2"/>
<gene>
    <name evidence="4" type="ORF">SAMN05216174_110120</name>
</gene>
<evidence type="ECO:0000313" key="4">
    <source>
        <dbReference type="EMBL" id="SDD36664.1"/>
    </source>
</evidence>
<evidence type="ECO:0000256" key="1">
    <source>
        <dbReference type="ARBA" id="ARBA00022450"/>
    </source>
</evidence>